<dbReference type="PANTHER" id="PTHR30203:SF23">
    <property type="entry name" value="OUTER MEMBRANE EFFLUX PROTEIN"/>
    <property type="match status" value="1"/>
</dbReference>
<sequence length="418" mass="47895">MFKKVLKGFFLCLIVNPIYSQKALNLKECEIALKKNNLQLIAQQYNLEASKAQIIQAKVWQQPIVSGELNFYNPEKGIFFDAGTTGQKGFAIQQLIYMGGKKQNEIAFAKSNSQLAELQFEQVLLSLKYQLAQNFSSVYFDSQKIKVLNEQIEKLESLLGAYNEQAKKGNVSLKDVVRLQTLVLGLKNEKVSITKDIISNQQTLSLITGITEIIEPVVNEKELLDTYATTLLSKEEMKKKLIENNPDYLWTKKMMESQELYVKWQRSLNTPDITLGGSYDQAGGAFKNQVNLTFAVPLPLWRQNKGNVAVAKAQLEQSKTNLAYKKQELENSLDVAYLIWQQQMQQYKGITSDMKQDLEKVYEGILSNFQKRNINLLEFTDFLESYNEAVIQQNEIKKQWVISGLEINYITNSQIFKQ</sequence>
<dbReference type="SUPFAM" id="SSF56954">
    <property type="entry name" value="Outer membrane efflux proteins (OEP)"/>
    <property type="match status" value="1"/>
</dbReference>
<dbReference type="Gene3D" id="1.20.1600.10">
    <property type="entry name" value="Outer membrane efflux proteins (OEP)"/>
    <property type="match status" value="1"/>
</dbReference>
<organism evidence="2 3">
    <name type="scientific">Flavobacterium columnare</name>
    <dbReference type="NCBI Taxonomy" id="996"/>
    <lineage>
        <taxon>Bacteria</taxon>
        <taxon>Pseudomonadati</taxon>
        <taxon>Bacteroidota</taxon>
        <taxon>Flavobacteriia</taxon>
        <taxon>Flavobacteriales</taxon>
        <taxon>Flavobacteriaceae</taxon>
        <taxon>Flavobacterium</taxon>
    </lineage>
</organism>
<evidence type="ECO:0000313" key="3">
    <source>
        <dbReference type="Proteomes" id="UP000238180"/>
    </source>
</evidence>
<dbReference type="GO" id="GO:0015562">
    <property type="term" value="F:efflux transmembrane transporter activity"/>
    <property type="evidence" value="ECO:0007669"/>
    <property type="project" value="InterPro"/>
</dbReference>
<protein>
    <submittedName>
        <fullName evidence="2">Cobalt-zinc-cadmium resistance protein CzcC</fullName>
    </submittedName>
</protein>
<dbReference type="Proteomes" id="UP000238180">
    <property type="component" value="Unassembled WGS sequence"/>
</dbReference>
<proteinExistence type="inferred from homology"/>
<name>A0A2N9P7B9_9FLAO</name>
<dbReference type="AlphaFoldDB" id="A0A2N9P7B9"/>
<dbReference type="EMBL" id="OLKH01000049">
    <property type="protein sequence ID" value="SPE76229.1"/>
    <property type="molecule type" value="Genomic_DNA"/>
</dbReference>
<comment type="similarity">
    <text evidence="1">Belongs to the outer membrane factor (OMF) (TC 1.B.17) family.</text>
</comment>
<evidence type="ECO:0000313" key="2">
    <source>
        <dbReference type="EMBL" id="SPE76229.1"/>
    </source>
</evidence>
<reference evidence="2 3" key="1">
    <citation type="submission" date="2018-02" db="EMBL/GenBank/DDBJ databases">
        <authorList>
            <person name="Cohen D.B."/>
            <person name="Kent A.D."/>
        </authorList>
    </citation>
    <scope>NUCLEOTIDE SEQUENCE [LARGE SCALE GENOMIC DNA]</scope>
    <source>
        <strain evidence="2">CIP109753</strain>
    </source>
</reference>
<dbReference type="InterPro" id="IPR010131">
    <property type="entry name" value="MdtP/NodT-like"/>
</dbReference>
<dbReference type="RefSeq" id="WP_105195269.1">
    <property type="nucleotide sequence ID" value="NZ_OLKH01000049.1"/>
</dbReference>
<evidence type="ECO:0000256" key="1">
    <source>
        <dbReference type="ARBA" id="ARBA00007613"/>
    </source>
</evidence>
<accession>A0A2N9P7B9</accession>
<dbReference type="PANTHER" id="PTHR30203">
    <property type="entry name" value="OUTER MEMBRANE CATION EFFLUX PROTEIN"/>
    <property type="match status" value="1"/>
</dbReference>
<dbReference type="Pfam" id="PF02321">
    <property type="entry name" value="OEP"/>
    <property type="match status" value="2"/>
</dbReference>
<gene>
    <name evidence="2" type="primary">czcC</name>
    <name evidence="2" type="ORF">FLACOL_00207</name>
</gene>
<dbReference type="InterPro" id="IPR003423">
    <property type="entry name" value="OMP_efflux"/>
</dbReference>